<keyword evidence="3" id="KW-0963">Cytoplasm</keyword>
<accession>A0A6F8PVI5</accession>
<dbReference type="AlphaFoldDB" id="A0A6F8PVI5"/>
<evidence type="ECO:0000256" key="1">
    <source>
        <dbReference type="ARBA" id="ARBA00004496"/>
    </source>
</evidence>
<gene>
    <name evidence="5" type="ORF">THMIRHAS_15080</name>
</gene>
<evidence type="ECO:0000256" key="3">
    <source>
        <dbReference type="ARBA" id="ARBA00022490"/>
    </source>
</evidence>
<dbReference type="InterPro" id="IPR002545">
    <property type="entry name" value="CheW-lke_dom"/>
</dbReference>
<protein>
    <recommendedName>
        <fullName evidence="2">Chemotaxis protein CheW</fullName>
    </recommendedName>
</protein>
<evidence type="ECO:0000313" key="5">
    <source>
        <dbReference type="EMBL" id="BBP46135.1"/>
    </source>
</evidence>
<dbReference type="Pfam" id="PF01584">
    <property type="entry name" value="CheW"/>
    <property type="match status" value="1"/>
</dbReference>
<comment type="subcellular location">
    <subcellularLocation>
        <location evidence="1">Cytoplasm</location>
    </subcellularLocation>
</comment>
<name>A0A6F8PVI5_9GAMM</name>
<evidence type="ECO:0000259" key="4">
    <source>
        <dbReference type="PROSITE" id="PS50851"/>
    </source>
</evidence>
<reference evidence="6" key="1">
    <citation type="submission" date="2019-11" db="EMBL/GenBank/DDBJ databases">
        <title>Isolation and characterization of two novel species in the genus Thiomicrorhabdus.</title>
        <authorList>
            <person name="Mochizuki J."/>
            <person name="Kojima H."/>
            <person name="Fukui M."/>
        </authorList>
    </citation>
    <scope>NUCLEOTIDE SEQUENCE [LARGE SCALE GENOMIC DNA]</scope>
    <source>
        <strain evidence="6">aks77</strain>
    </source>
</reference>
<dbReference type="GO" id="GO:0007165">
    <property type="term" value="P:signal transduction"/>
    <property type="evidence" value="ECO:0007669"/>
    <property type="project" value="InterPro"/>
</dbReference>
<dbReference type="InterPro" id="IPR036061">
    <property type="entry name" value="CheW-like_dom_sf"/>
</dbReference>
<dbReference type="GO" id="GO:0005829">
    <property type="term" value="C:cytosol"/>
    <property type="evidence" value="ECO:0007669"/>
    <property type="project" value="TreeGrafter"/>
</dbReference>
<sequence>MALQQSQMEMAVTSKQEFLTFIIGREQFGVEIQRVQEIRGWERPNPLPNVPPFVKGVVDLRGNIVPIIDLRERFRLKAEYKPTTVVIVVHVLTSQGERTVGLVVDAVSDVKTFDINSLQPPPDTSTDIKAQFIIGLASIESTEQSRAADSAAKVKASRMVVLVNIDRLVNEGLIEEITSDLP</sequence>
<dbReference type="Proteomes" id="UP000501726">
    <property type="component" value="Chromosome"/>
</dbReference>
<dbReference type="SMART" id="SM00260">
    <property type="entry name" value="CheW"/>
    <property type="match status" value="1"/>
</dbReference>
<keyword evidence="6" id="KW-1185">Reference proteome</keyword>
<dbReference type="PANTHER" id="PTHR22617:SF45">
    <property type="entry name" value="CHEMOTAXIS PROTEIN CHEW"/>
    <property type="match status" value="1"/>
</dbReference>
<dbReference type="PROSITE" id="PS50851">
    <property type="entry name" value="CHEW"/>
    <property type="match status" value="1"/>
</dbReference>
<dbReference type="EMBL" id="AP021889">
    <property type="protein sequence ID" value="BBP46135.1"/>
    <property type="molecule type" value="Genomic_DNA"/>
</dbReference>
<dbReference type="PANTHER" id="PTHR22617">
    <property type="entry name" value="CHEMOTAXIS SENSOR HISTIDINE KINASE-RELATED"/>
    <property type="match status" value="1"/>
</dbReference>
<dbReference type="GO" id="GO:0006935">
    <property type="term" value="P:chemotaxis"/>
    <property type="evidence" value="ECO:0007669"/>
    <property type="project" value="InterPro"/>
</dbReference>
<evidence type="ECO:0000313" key="6">
    <source>
        <dbReference type="Proteomes" id="UP000501726"/>
    </source>
</evidence>
<dbReference type="Gene3D" id="2.30.30.40">
    <property type="entry name" value="SH3 Domains"/>
    <property type="match status" value="1"/>
</dbReference>
<dbReference type="InterPro" id="IPR039315">
    <property type="entry name" value="CheW"/>
</dbReference>
<dbReference type="KEGG" id="tse:THMIRHAS_15080"/>
<evidence type="ECO:0000256" key="2">
    <source>
        <dbReference type="ARBA" id="ARBA00021483"/>
    </source>
</evidence>
<feature type="domain" description="CheW-like" evidence="4">
    <location>
        <begin position="15"/>
        <end position="174"/>
    </location>
</feature>
<dbReference type="SUPFAM" id="SSF50341">
    <property type="entry name" value="CheW-like"/>
    <property type="match status" value="1"/>
</dbReference>
<dbReference type="Gene3D" id="2.40.50.180">
    <property type="entry name" value="CheA-289, Domain 4"/>
    <property type="match status" value="1"/>
</dbReference>
<proteinExistence type="predicted"/>
<organism evidence="5 6">
    <name type="scientific">Thiosulfatimonas sediminis</name>
    <dbReference type="NCBI Taxonomy" id="2675054"/>
    <lineage>
        <taxon>Bacteria</taxon>
        <taxon>Pseudomonadati</taxon>
        <taxon>Pseudomonadota</taxon>
        <taxon>Gammaproteobacteria</taxon>
        <taxon>Thiotrichales</taxon>
        <taxon>Piscirickettsiaceae</taxon>
        <taxon>Thiosulfatimonas</taxon>
    </lineage>
</organism>